<reference evidence="2" key="1">
    <citation type="journal article" date="2020" name="Nature">
        <title>Giant virus diversity and host interactions through global metagenomics.</title>
        <authorList>
            <person name="Schulz F."/>
            <person name="Roux S."/>
            <person name="Paez-Espino D."/>
            <person name="Jungbluth S."/>
            <person name="Walsh D.A."/>
            <person name="Denef V.J."/>
            <person name="McMahon K.D."/>
            <person name="Konstantinidis K.T."/>
            <person name="Eloe-Fadrosh E.A."/>
            <person name="Kyrpides N.C."/>
            <person name="Woyke T."/>
        </authorList>
    </citation>
    <scope>NUCLEOTIDE SEQUENCE</scope>
    <source>
        <strain evidence="2">GVMAG-M-3300023174-129</strain>
    </source>
</reference>
<protein>
    <recommendedName>
        <fullName evidence="3">PI-PLC Y-box domain-containing protein</fullName>
    </recommendedName>
</protein>
<feature type="transmembrane region" description="Helical" evidence="1">
    <location>
        <begin position="73"/>
        <end position="90"/>
    </location>
</feature>
<evidence type="ECO:0008006" key="3">
    <source>
        <dbReference type="Google" id="ProtNLM"/>
    </source>
</evidence>
<proteinExistence type="predicted"/>
<organism evidence="2">
    <name type="scientific">viral metagenome</name>
    <dbReference type="NCBI Taxonomy" id="1070528"/>
    <lineage>
        <taxon>unclassified sequences</taxon>
        <taxon>metagenomes</taxon>
        <taxon>organismal metagenomes</taxon>
    </lineage>
</organism>
<accession>A0A6C0D8M6</accession>
<keyword evidence="1" id="KW-0472">Membrane</keyword>
<evidence type="ECO:0000313" key="2">
    <source>
        <dbReference type="EMBL" id="QHT12504.1"/>
    </source>
</evidence>
<dbReference type="EMBL" id="MN739547">
    <property type="protein sequence ID" value="QHT12504.1"/>
    <property type="molecule type" value="Genomic_DNA"/>
</dbReference>
<name>A0A6C0D8M6_9ZZZZ</name>
<keyword evidence="1" id="KW-1133">Transmembrane helix</keyword>
<keyword evidence="1" id="KW-0812">Transmembrane</keyword>
<evidence type="ECO:0000256" key="1">
    <source>
        <dbReference type="SAM" id="Phobius"/>
    </source>
</evidence>
<dbReference type="AlphaFoldDB" id="A0A6C0D8M6"/>
<sequence length="427" mass="48602">MASIIAAAQAQAQSALLQRTVGPAFASQANRFMPASTTNALYRYLTTGGTRMKKFFFEDIPSLTKSPFTPFKIMIWSFIILGLVGLAIYLKSIIKSSNEGFEDKNYQKLNRFVDTLKADDEGTPNINDKLINLQPLAFKQVSYLGPEYNKFDIIEGVNNQLQLGSRALILQIDFVDRNREGFCKKFEPCLYYKNEAGTVTSKNSAKLSEVFKQIGDTAFQPAIKNNQTPLLLFLHFVNLPNPSEPNEYLGKVANALQVLKPYLLTGGFYRSEKEDDLFNLKFNEFAGKIIVGTNVRTSSLVKSDKNDDLDYMVNFHYYVPDKIKVDSTVSAPYGAKINALVFDYESIKKMSPQDFTQKYSSFFTILKPPQTHNISKEEMNMFLKDYGVNVIPYEYFKDSYQNNMLETKVVRKLYKSAFSTRIPSLKY</sequence>